<name>A0A7K5Q3R4_9CORV</name>
<feature type="non-terminal residue" evidence="6">
    <location>
        <position position="509"/>
    </location>
</feature>
<dbReference type="FunFam" id="1.20.5.170:FF:000004">
    <property type="entry name" value="Keratin, type II cytoskeletal 5"/>
    <property type="match status" value="1"/>
</dbReference>
<dbReference type="InterPro" id="IPR039008">
    <property type="entry name" value="IF_rod_dom"/>
</dbReference>
<dbReference type="InterPro" id="IPR018039">
    <property type="entry name" value="IF_conserved"/>
</dbReference>
<sequence>SMSRQSCALGKGFSSSSVCFGGRSKVTFGSVPRGGCRGSGGAGSFSSRSLYSLGGSKSTSLGGFGGAGGACRGFGGQGGFGFGAGAGFGGGYGAGCFGGGFDGGMGGQGFPPCPPGGIREVTINQSLLAPLHLEIDPEIQKVRTQEREEIKKLNDKFASFIDKVRFLEQQNRVLETKWKLLQEQGGTGMGGRNLDPFFETYISGLRKQLDCLSSEKHQLETELKSFQDMVEDFKTKYEEEINKRTAAENEFVLLKKDVDGVYMTKVELQGKVDSLSDEINFLKVLYEAVGHGLEQPGIVEGVPAHAPDHLEGPVQPKPWHVSLIWDHGFTSHRLPPPHSSHPRFALQCETIQTSIADAEQRGEVALKDARDKLTELETALQKAKADMARQLRDYQELMNVKLALDVEIATYRKLLEGEECRMSGECQSSVSISVVGGSSSVGGGYGSGLCLGGGGIGFGSGKGSCNTGGAGLCFSLGGGGFGTGGGFVPLAGGSNSVVVGGSSTILKNS</sequence>
<feature type="non-terminal residue" evidence="6">
    <location>
        <position position="1"/>
    </location>
</feature>
<evidence type="ECO:0000256" key="4">
    <source>
        <dbReference type="SAM" id="Coils"/>
    </source>
</evidence>
<dbReference type="GO" id="GO:0005615">
    <property type="term" value="C:extracellular space"/>
    <property type="evidence" value="ECO:0007669"/>
    <property type="project" value="TreeGrafter"/>
</dbReference>
<organism evidence="6 7">
    <name type="scientific">Erythrocercus mccallii</name>
    <dbReference type="NCBI Taxonomy" id="107208"/>
    <lineage>
        <taxon>Eukaryota</taxon>
        <taxon>Metazoa</taxon>
        <taxon>Chordata</taxon>
        <taxon>Craniata</taxon>
        <taxon>Vertebrata</taxon>
        <taxon>Euteleostomi</taxon>
        <taxon>Archelosauria</taxon>
        <taxon>Archosauria</taxon>
        <taxon>Dinosauria</taxon>
        <taxon>Saurischia</taxon>
        <taxon>Theropoda</taxon>
        <taxon>Coelurosauria</taxon>
        <taxon>Aves</taxon>
        <taxon>Neognathae</taxon>
        <taxon>Neoaves</taxon>
        <taxon>Telluraves</taxon>
        <taxon>Australaves</taxon>
        <taxon>Passeriformes</taxon>
        <taxon>Corvoidea</taxon>
        <taxon>Dicruridae</taxon>
        <taxon>Erythrocercus</taxon>
    </lineage>
</organism>
<protein>
    <submittedName>
        <fullName evidence="6">K2C4 protein</fullName>
    </submittedName>
</protein>
<evidence type="ECO:0000256" key="2">
    <source>
        <dbReference type="ARBA" id="ARBA00023054"/>
    </source>
</evidence>
<proteinExistence type="inferred from homology"/>
<dbReference type="InterPro" id="IPR032444">
    <property type="entry name" value="Keratin_2_head"/>
</dbReference>
<gene>
    <name evidence="6" type="primary">Krt4</name>
    <name evidence="6" type="ORF">ERYMCC_R01616</name>
</gene>
<keyword evidence="7" id="KW-1185">Reference proteome</keyword>
<reference evidence="6 7" key="1">
    <citation type="submission" date="2019-09" db="EMBL/GenBank/DDBJ databases">
        <title>Bird 10,000 Genomes (B10K) Project - Family phase.</title>
        <authorList>
            <person name="Zhang G."/>
        </authorList>
    </citation>
    <scope>NUCLEOTIDE SEQUENCE [LARGE SCALE GENOMIC DNA]</scope>
    <source>
        <strain evidence="6">B10K-DU-002-60</strain>
        <tissue evidence="6">Muscle</tissue>
    </source>
</reference>
<dbReference type="PROSITE" id="PS00226">
    <property type="entry name" value="IF_ROD_1"/>
    <property type="match status" value="1"/>
</dbReference>
<dbReference type="Pfam" id="PF00038">
    <property type="entry name" value="Filament"/>
    <property type="match status" value="2"/>
</dbReference>
<feature type="coiled-coil region" evidence="4">
    <location>
        <begin position="366"/>
        <end position="400"/>
    </location>
</feature>
<evidence type="ECO:0000256" key="1">
    <source>
        <dbReference type="ARBA" id="ARBA00022754"/>
    </source>
</evidence>
<dbReference type="GO" id="GO:0045109">
    <property type="term" value="P:intermediate filament organization"/>
    <property type="evidence" value="ECO:0007669"/>
    <property type="project" value="TreeGrafter"/>
</dbReference>
<dbReference type="SMART" id="SM01391">
    <property type="entry name" value="Filament"/>
    <property type="match status" value="1"/>
</dbReference>
<dbReference type="PANTHER" id="PTHR45616">
    <property type="entry name" value="GATA-TYPE DOMAIN-CONTAINING PROTEIN"/>
    <property type="match status" value="1"/>
</dbReference>
<accession>A0A7K5Q3R4</accession>
<dbReference type="PROSITE" id="PS51842">
    <property type="entry name" value="IF_ROD_2"/>
    <property type="match status" value="1"/>
</dbReference>
<dbReference type="GO" id="GO:0031424">
    <property type="term" value="P:keratinization"/>
    <property type="evidence" value="ECO:0007669"/>
    <property type="project" value="TreeGrafter"/>
</dbReference>
<dbReference type="PRINTS" id="PR01276">
    <property type="entry name" value="TYPE2KERATIN"/>
</dbReference>
<dbReference type="GO" id="GO:0045095">
    <property type="term" value="C:keratin filament"/>
    <property type="evidence" value="ECO:0007669"/>
    <property type="project" value="InterPro"/>
</dbReference>
<dbReference type="EMBL" id="VZRG01004560">
    <property type="protein sequence ID" value="NWT62003.1"/>
    <property type="molecule type" value="Genomic_DNA"/>
</dbReference>
<dbReference type="AlphaFoldDB" id="A0A7K5Q3R4"/>
<dbReference type="Gene3D" id="1.20.5.170">
    <property type="match status" value="1"/>
</dbReference>
<dbReference type="Proteomes" id="UP000532437">
    <property type="component" value="Unassembled WGS sequence"/>
</dbReference>
<feature type="domain" description="IF rod" evidence="5">
    <location>
        <begin position="146"/>
        <end position="422"/>
    </location>
</feature>
<evidence type="ECO:0000256" key="3">
    <source>
        <dbReference type="RuleBase" id="RU000685"/>
    </source>
</evidence>
<dbReference type="InterPro" id="IPR003054">
    <property type="entry name" value="Keratin_II"/>
</dbReference>
<evidence type="ECO:0000259" key="5">
    <source>
        <dbReference type="PROSITE" id="PS51842"/>
    </source>
</evidence>
<dbReference type="Gene3D" id="1.20.5.1160">
    <property type="entry name" value="Vasodilator-stimulated phosphoprotein"/>
    <property type="match status" value="1"/>
</dbReference>
<evidence type="ECO:0000313" key="6">
    <source>
        <dbReference type="EMBL" id="NWT62003.1"/>
    </source>
</evidence>
<comment type="similarity">
    <text evidence="3">Belongs to the intermediate filament family.</text>
</comment>
<dbReference type="Pfam" id="PF16208">
    <property type="entry name" value="Keratin_2_head"/>
    <property type="match status" value="1"/>
</dbReference>
<dbReference type="SUPFAM" id="SSF64593">
    <property type="entry name" value="Intermediate filament protein, coiled coil region"/>
    <property type="match status" value="3"/>
</dbReference>
<keyword evidence="2 4" id="KW-0175">Coiled coil</keyword>
<comment type="caution">
    <text evidence="6">The sequence shown here is derived from an EMBL/GenBank/DDBJ whole genome shotgun (WGS) entry which is preliminary data.</text>
</comment>
<keyword evidence="1 3" id="KW-0403">Intermediate filament</keyword>
<dbReference type="GO" id="GO:0030280">
    <property type="term" value="F:structural constituent of skin epidermis"/>
    <property type="evidence" value="ECO:0007669"/>
    <property type="project" value="TreeGrafter"/>
</dbReference>
<feature type="coiled-coil region" evidence="4">
    <location>
        <begin position="150"/>
        <end position="250"/>
    </location>
</feature>
<dbReference type="PANTHER" id="PTHR45616:SF69">
    <property type="entry name" value="IF ROD DOMAIN-CONTAINING PROTEIN-RELATED"/>
    <property type="match status" value="1"/>
</dbReference>
<evidence type="ECO:0000313" key="7">
    <source>
        <dbReference type="Proteomes" id="UP000532437"/>
    </source>
</evidence>
<dbReference type="FunFam" id="1.20.5.1160:FF:000001">
    <property type="entry name" value="Keratin type II"/>
    <property type="match status" value="1"/>
</dbReference>